<dbReference type="HOGENOM" id="CLU_010661_1_0_9"/>
<dbReference type="SUPFAM" id="SSF53067">
    <property type="entry name" value="Actin-like ATPase domain"/>
    <property type="match status" value="2"/>
</dbReference>
<dbReference type="PROSITE" id="PS50889">
    <property type="entry name" value="S4"/>
    <property type="match status" value="1"/>
</dbReference>
<keyword evidence="1" id="KW-0694">RNA-binding</keyword>
<dbReference type="PANTHER" id="PTHR32432">
    <property type="entry name" value="CELL DIVISION PROTEIN FTSA-RELATED"/>
    <property type="match status" value="1"/>
</dbReference>
<name>A0A097AT20_THEKI</name>
<dbReference type="KEGG" id="tki:TKV_c18160"/>
<dbReference type="PANTHER" id="PTHR32432:SF3">
    <property type="entry name" value="ETHANOLAMINE UTILIZATION PROTEIN EUTJ"/>
    <property type="match status" value="1"/>
</dbReference>
<dbReference type="InterPro" id="IPR043129">
    <property type="entry name" value="ATPase_NBD"/>
</dbReference>
<dbReference type="STRING" id="2325.TKV_c18160"/>
<sequence>MNSNDIIFALDIGTRVVVGIVGVGNNGKFSVLAVEQMEHENRVMFDGQVHDIDKVANVIVKIKEKLENSLNIKLREVCIAAAGRSLKTQLARAEKNIEEEHEITIEDINNLELEALEIAQNAVISQSGLTKYHTVGYTVSNYYLNGLPITNLKGHKGHEIAVEILATFLPYDVVEGLYAAVKNAGLEVSYITLEPIAAINVAIKPEIRMLNIALVDIGAGTSDIAISKEGNIIAYSMVPYAGDEITESIATHYLTDFNTAEKIKKSTKSEIKFKDILNIEHKVTRDEVVEVIMPQIKTLAQKICDEIVKYNGKSPSAVFLVGGSSNLPHLPEEIASILKLPVNRVSVRDAKSIEVLEYKGKKLKGPESITPIGIGYSAMINKRKDFIKVFVENEPVKIFNIKNPNVMDILLTINYDPKSLIAQKGKDLTFTLNGKSITIKGKDGTPSQIYVNNALANLKTPVKEGDKITIIKGIKGEDASLTARELLKQQKGGIIYVNNKRVNLDYEINDGDEVVIKEGMPSFTVTVNGKEVTLKGKEEYLFVDIFNFVDLKIENNKVPEMKLNGKRASYTDVLKPGDNIEIEI</sequence>
<evidence type="ECO:0000259" key="2">
    <source>
        <dbReference type="SMART" id="SM00842"/>
    </source>
</evidence>
<gene>
    <name evidence="3" type="primary">ftsA2</name>
    <name evidence="3" type="ORF">TKV_c18160</name>
</gene>
<accession>A0A097AT20</accession>
<evidence type="ECO:0000313" key="3">
    <source>
        <dbReference type="EMBL" id="AIS52966.1"/>
    </source>
</evidence>
<dbReference type="GO" id="GO:0003723">
    <property type="term" value="F:RNA binding"/>
    <property type="evidence" value="ECO:0007669"/>
    <property type="project" value="UniProtKB-KW"/>
</dbReference>
<dbReference type="RefSeq" id="WP_049685623.1">
    <property type="nucleotide sequence ID" value="NZ_CP009170.1"/>
</dbReference>
<dbReference type="Gene3D" id="3.30.420.40">
    <property type="match status" value="2"/>
</dbReference>
<keyword evidence="3" id="KW-0131">Cell cycle</keyword>
<dbReference type="Proteomes" id="UP000029669">
    <property type="component" value="Chromosome"/>
</dbReference>
<dbReference type="AlphaFoldDB" id="A0A097AT20"/>
<dbReference type="EMBL" id="CP009170">
    <property type="protein sequence ID" value="AIS52966.1"/>
    <property type="molecule type" value="Genomic_DNA"/>
</dbReference>
<dbReference type="GO" id="GO:0051301">
    <property type="term" value="P:cell division"/>
    <property type="evidence" value="ECO:0007669"/>
    <property type="project" value="UniProtKB-KW"/>
</dbReference>
<dbReference type="InterPro" id="IPR003494">
    <property type="entry name" value="SHS2_FtsA"/>
</dbReference>
<keyword evidence="4" id="KW-1185">Reference proteome</keyword>
<dbReference type="CDD" id="cd24004">
    <property type="entry name" value="ASKHA_NBD_PilM-like"/>
    <property type="match status" value="1"/>
</dbReference>
<keyword evidence="3" id="KW-0132">Cell division</keyword>
<proteinExistence type="predicted"/>
<evidence type="ECO:0000256" key="1">
    <source>
        <dbReference type="PROSITE-ProRule" id="PRU00182"/>
    </source>
</evidence>
<feature type="domain" description="SHS2" evidence="2">
    <location>
        <begin position="7"/>
        <end position="202"/>
    </location>
</feature>
<dbReference type="SMART" id="SM00842">
    <property type="entry name" value="FtsA"/>
    <property type="match status" value="1"/>
</dbReference>
<dbReference type="InterPro" id="IPR050696">
    <property type="entry name" value="FtsA/MreB"/>
</dbReference>
<dbReference type="OrthoDB" id="9768127at2"/>
<organism evidence="3 4">
    <name type="scientific">Thermoanaerobacter kivui</name>
    <name type="common">Acetogenium kivui</name>
    <dbReference type="NCBI Taxonomy" id="2325"/>
    <lineage>
        <taxon>Bacteria</taxon>
        <taxon>Bacillati</taxon>
        <taxon>Bacillota</taxon>
        <taxon>Clostridia</taxon>
        <taxon>Thermoanaerobacterales</taxon>
        <taxon>Thermoanaerobacteraceae</taxon>
        <taxon>Thermoanaerobacter</taxon>
    </lineage>
</organism>
<dbReference type="Pfam" id="PF14450">
    <property type="entry name" value="FtsA"/>
    <property type="match status" value="1"/>
</dbReference>
<protein>
    <submittedName>
        <fullName evidence="3">Cell division protein FtsA</fullName>
    </submittedName>
</protein>
<dbReference type="eggNOG" id="COG0849">
    <property type="taxonomic scope" value="Bacteria"/>
</dbReference>
<reference evidence="4" key="1">
    <citation type="journal article" date="2015" name="Genome Announc.">
        <title>Whole-Genome Sequences of 80 Environmental and Clinical Isolates of Burkholderia pseudomallei.</title>
        <authorList>
            <person name="Johnson S.L."/>
            <person name="Baker A.L."/>
            <person name="Chain P.S."/>
            <person name="Currie B.J."/>
            <person name="Daligault H.E."/>
            <person name="Davenport K.W."/>
            <person name="Davis C.B."/>
            <person name="Inglis T.J."/>
            <person name="Kaestli M."/>
            <person name="Koren S."/>
            <person name="Mayo M."/>
            <person name="Merritt A.J."/>
            <person name="Price E.P."/>
            <person name="Sarovich D.S."/>
            <person name="Warner J."/>
            <person name="Rosovitz M.J."/>
        </authorList>
    </citation>
    <scope>NUCLEOTIDE SEQUENCE [LARGE SCALE GENOMIC DNA]</scope>
    <source>
        <strain evidence="4">DSM 2030</strain>
    </source>
</reference>
<evidence type="ECO:0000313" key="4">
    <source>
        <dbReference type="Proteomes" id="UP000029669"/>
    </source>
</evidence>